<dbReference type="RefSeq" id="WP_187482940.1">
    <property type="nucleotide sequence ID" value="NZ_CP060695.1"/>
</dbReference>
<proteinExistence type="predicted"/>
<accession>A0A7G9LBQ0</accession>
<evidence type="ECO:0000259" key="2">
    <source>
        <dbReference type="Pfam" id="PF21186"/>
    </source>
</evidence>
<dbReference type="AlphaFoldDB" id="A0A7G9LBQ0"/>
<feature type="domain" description="DUF5606" evidence="1">
    <location>
        <begin position="4"/>
        <end position="48"/>
    </location>
</feature>
<dbReference type="Pfam" id="PF18347">
    <property type="entry name" value="DUF5606"/>
    <property type="match status" value="1"/>
</dbReference>
<dbReference type="Pfam" id="PF21186">
    <property type="entry name" value="DUF6852"/>
    <property type="match status" value="1"/>
</dbReference>
<keyword evidence="4" id="KW-1185">Reference proteome</keyword>
<dbReference type="InterPro" id="IPR041218">
    <property type="entry name" value="DUF5606"/>
</dbReference>
<evidence type="ECO:0000259" key="1">
    <source>
        <dbReference type="Pfam" id="PF18347"/>
    </source>
</evidence>
<name>A0A7G9LBQ0_9FLAO</name>
<dbReference type="Gene3D" id="2.30.30.730">
    <property type="match status" value="1"/>
</dbReference>
<reference evidence="3 4" key="1">
    <citation type="submission" date="2020-08" db="EMBL/GenBank/DDBJ databases">
        <title>Polaribacter sp. L12M9 isolated from gut of the Korean scallop.</title>
        <authorList>
            <person name="Jeong Y.S."/>
        </authorList>
    </citation>
    <scope>NUCLEOTIDE SEQUENCE [LARGE SCALE GENOMIC DNA]</scope>
    <source>
        <strain evidence="3 4">L12M9</strain>
    </source>
</reference>
<dbReference type="KEGG" id="ppec:H9W90_02725"/>
<protein>
    <submittedName>
        <fullName evidence="3">DUF5606 domain-containing protein</fullName>
    </submittedName>
</protein>
<evidence type="ECO:0000313" key="4">
    <source>
        <dbReference type="Proteomes" id="UP000515808"/>
    </source>
</evidence>
<feature type="domain" description="DUF6852" evidence="2">
    <location>
        <begin position="51"/>
        <end position="119"/>
    </location>
</feature>
<dbReference type="InterPro" id="IPR049282">
    <property type="entry name" value="BVU_3817_N_sf"/>
</dbReference>
<dbReference type="InterPro" id="IPR049281">
    <property type="entry name" value="BVU_3817-like_C_sf"/>
</dbReference>
<dbReference type="InterPro" id="IPR049280">
    <property type="entry name" value="DUF6852"/>
</dbReference>
<gene>
    <name evidence="3" type="ORF">H9W90_02725</name>
</gene>
<dbReference type="Proteomes" id="UP000515808">
    <property type="component" value="Chromosome"/>
</dbReference>
<dbReference type="Gene3D" id="1.10.10.1650">
    <property type="match status" value="1"/>
</dbReference>
<sequence>MEFNKIIAVTAKPGLYQVVSQSKNAIIVEALADKKRLAINTTQNVSLLENIAIYTYEEDMPLLDVFKAISAKTVGKEAISHKESGKKLEAFFLEILPNYDDERVYTSNIKKVIQWYNLLVKAGMDFTKIEAPAEENSEEVK</sequence>
<evidence type="ECO:0000313" key="3">
    <source>
        <dbReference type="EMBL" id="QNM86049.1"/>
    </source>
</evidence>
<organism evidence="3 4">
    <name type="scientific">Polaribacter pectinis</name>
    <dbReference type="NCBI Taxonomy" id="2738844"/>
    <lineage>
        <taxon>Bacteria</taxon>
        <taxon>Pseudomonadati</taxon>
        <taxon>Bacteroidota</taxon>
        <taxon>Flavobacteriia</taxon>
        <taxon>Flavobacteriales</taxon>
        <taxon>Flavobacteriaceae</taxon>
    </lineage>
</organism>
<dbReference type="EMBL" id="CP060695">
    <property type="protein sequence ID" value="QNM86049.1"/>
    <property type="molecule type" value="Genomic_DNA"/>
</dbReference>